<reference evidence="2 3" key="1">
    <citation type="submission" date="2016-04" db="EMBL/GenBank/DDBJ databases">
        <title>Genome sequence of Clostridium magnum DSM 2767.</title>
        <authorList>
            <person name="Poehlein A."/>
            <person name="Uhlig R."/>
            <person name="Fischer R."/>
            <person name="Bahl H."/>
            <person name="Daniel R."/>
        </authorList>
    </citation>
    <scope>NUCLEOTIDE SEQUENCE [LARGE SCALE GENOMIC DNA]</scope>
    <source>
        <strain evidence="2 3">DSM 2767</strain>
    </source>
</reference>
<keyword evidence="1" id="KW-1133">Transmembrane helix</keyword>
<gene>
    <name evidence="2" type="ORF">CLMAG_04260</name>
</gene>
<dbReference type="PATRIC" id="fig|1121326.3.peg.404"/>
<dbReference type="AlphaFoldDB" id="A0A161YR52"/>
<feature type="transmembrane region" description="Helical" evidence="1">
    <location>
        <begin position="12"/>
        <end position="32"/>
    </location>
</feature>
<keyword evidence="1" id="KW-0812">Transmembrane</keyword>
<name>A0A161YR52_9CLOT</name>
<evidence type="ECO:0000313" key="3">
    <source>
        <dbReference type="Proteomes" id="UP000076603"/>
    </source>
</evidence>
<dbReference type="Pfam" id="PF07963">
    <property type="entry name" value="N_methyl"/>
    <property type="match status" value="1"/>
</dbReference>
<accession>A0A161YR52</accession>
<protein>
    <submittedName>
        <fullName evidence="2">Uncharacterized protein</fullName>
    </submittedName>
</protein>
<keyword evidence="1" id="KW-0472">Membrane</keyword>
<sequence>MFNIKKKGLTLIETLIAFTILTFVLTPMMMIINSSVKTNKSGEDKQQTLYIAQKYAEDFKSKGIDKNKLGQIQTFKNKDVPDGNKDLDIPDGYFVNVLVEPLTEYKFSDVATGTATQVASPNPDENTGDTNYNGYDSIQYDGKIVISKDMTNLDIAAHMELDIKDGSQHTYDLKDSYTVEISNGKDDGSNVLIINVKDDHNNNINKEPWVVNKNPSTSKDSNVIIQVDANEKNEPTAKLYINCYNKISESSMCVYLVKSKNTTLSEEYNNDVINSLLTNQQGKVNIYSNIYNKTDTTNAYSNTDTRVYKITIKLFKDGQNTDPQSGDKPISQVVTYKTVQQ</sequence>
<evidence type="ECO:0000313" key="2">
    <source>
        <dbReference type="EMBL" id="KZL93402.1"/>
    </source>
</evidence>
<dbReference type="EMBL" id="LWAE01000001">
    <property type="protein sequence ID" value="KZL93402.1"/>
    <property type="molecule type" value="Genomic_DNA"/>
</dbReference>
<evidence type="ECO:0000256" key="1">
    <source>
        <dbReference type="SAM" id="Phobius"/>
    </source>
</evidence>
<dbReference type="OrthoDB" id="1909142at2"/>
<dbReference type="STRING" id="1121326.CLMAG_04260"/>
<dbReference type="Proteomes" id="UP000076603">
    <property type="component" value="Unassembled WGS sequence"/>
</dbReference>
<comment type="caution">
    <text evidence="2">The sequence shown here is derived from an EMBL/GenBank/DDBJ whole genome shotgun (WGS) entry which is preliminary data.</text>
</comment>
<dbReference type="RefSeq" id="WP_066617283.1">
    <property type="nucleotide sequence ID" value="NZ_FQXL01000015.1"/>
</dbReference>
<organism evidence="2 3">
    <name type="scientific">Clostridium magnum DSM 2767</name>
    <dbReference type="NCBI Taxonomy" id="1121326"/>
    <lineage>
        <taxon>Bacteria</taxon>
        <taxon>Bacillati</taxon>
        <taxon>Bacillota</taxon>
        <taxon>Clostridia</taxon>
        <taxon>Eubacteriales</taxon>
        <taxon>Clostridiaceae</taxon>
        <taxon>Clostridium</taxon>
    </lineage>
</organism>
<dbReference type="InterPro" id="IPR012902">
    <property type="entry name" value="N_methyl_site"/>
</dbReference>
<keyword evidence="3" id="KW-1185">Reference proteome</keyword>
<proteinExistence type="predicted"/>